<dbReference type="EMBL" id="LHPF02000029">
    <property type="protein sequence ID" value="PSC69148.1"/>
    <property type="molecule type" value="Genomic_DNA"/>
</dbReference>
<organism evidence="3 4">
    <name type="scientific">Micractinium conductrix</name>
    <dbReference type="NCBI Taxonomy" id="554055"/>
    <lineage>
        <taxon>Eukaryota</taxon>
        <taxon>Viridiplantae</taxon>
        <taxon>Chlorophyta</taxon>
        <taxon>core chlorophytes</taxon>
        <taxon>Trebouxiophyceae</taxon>
        <taxon>Chlorellales</taxon>
        <taxon>Chlorellaceae</taxon>
        <taxon>Chlorella clade</taxon>
        <taxon>Micractinium</taxon>
    </lineage>
</organism>
<gene>
    <name evidence="3" type="ORF">C2E20_7295</name>
</gene>
<keyword evidence="4" id="KW-1185">Reference proteome</keyword>
<dbReference type="Proteomes" id="UP000239649">
    <property type="component" value="Unassembled WGS sequence"/>
</dbReference>
<dbReference type="OrthoDB" id="1877767at2759"/>
<protein>
    <submittedName>
        <fullName evidence="3">General transcription factor 3C polypeptide 6-like</fullName>
    </submittedName>
</protein>
<feature type="region of interest" description="Disordered" evidence="1">
    <location>
        <begin position="94"/>
        <end position="122"/>
    </location>
</feature>
<dbReference type="Pfam" id="PF10419">
    <property type="entry name" value="TFIIIC_sub6"/>
    <property type="match status" value="1"/>
</dbReference>
<comment type="caution">
    <text evidence="3">The sequence shown here is derived from an EMBL/GenBank/DDBJ whole genome shotgun (WGS) entry which is preliminary data.</text>
</comment>
<proteinExistence type="predicted"/>
<accession>A0A2P6V4Y5</accession>
<dbReference type="InterPro" id="IPR019481">
    <property type="entry name" value="TFIIIC_triple_barrel"/>
</dbReference>
<sequence>MAEQQGPAGEQGQESVYVVLDLQDVGLPPPGSQLLLQGMEGGTPVLQLADGTRLVGAFQETVGDQLFLTDTLNPDGSHQVQLVGHSDKRITFSKETAAQGEEEGEDSGGAAAGRGGAAAAPS</sequence>
<evidence type="ECO:0000256" key="1">
    <source>
        <dbReference type="SAM" id="MobiDB-lite"/>
    </source>
</evidence>
<evidence type="ECO:0000313" key="3">
    <source>
        <dbReference type="EMBL" id="PSC69148.1"/>
    </source>
</evidence>
<dbReference type="AlphaFoldDB" id="A0A2P6V4Y5"/>
<name>A0A2P6V4Y5_9CHLO</name>
<evidence type="ECO:0000313" key="4">
    <source>
        <dbReference type="Proteomes" id="UP000239649"/>
    </source>
</evidence>
<reference evidence="3 4" key="1">
    <citation type="journal article" date="2018" name="Plant J.">
        <title>Genome sequences of Chlorella sorokiniana UTEX 1602 and Micractinium conductrix SAG 241.80: implications to maltose excretion by a green alga.</title>
        <authorList>
            <person name="Arriola M.B."/>
            <person name="Velmurugan N."/>
            <person name="Zhang Y."/>
            <person name="Plunkett M.H."/>
            <person name="Hondzo H."/>
            <person name="Barney B.M."/>
        </authorList>
    </citation>
    <scope>NUCLEOTIDE SEQUENCE [LARGE SCALE GENOMIC DNA]</scope>
    <source>
        <strain evidence="3 4">SAG 241.80</strain>
    </source>
</reference>
<dbReference type="Gene3D" id="2.60.40.4370">
    <property type="match status" value="1"/>
</dbReference>
<evidence type="ECO:0000259" key="2">
    <source>
        <dbReference type="Pfam" id="PF10419"/>
    </source>
</evidence>
<feature type="domain" description="Transcription factor TFIIIC triple barrel" evidence="2">
    <location>
        <begin position="13"/>
        <end position="95"/>
    </location>
</feature>